<dbReference type="PANTHER" id="PTHR30035">
    <property type="entry name" value="LIPOPROTEIN VACJ-RELATED"/>
    <property type="match status" value="1"/>
</dbReference>
<dbReference type="EMBL" id="CP047656">
    <property type="protein sequence ID" value="QHJ13426.1"/>
    <property type="molecule type" value="Genomic_DNA"/>
</dbReference>
<dbReference type="KEGG" id="pmes:FX988_03687"/>
<comment type="similarity">
    <text evidence="1">Belongs to the MlaA family.</text>
</comment>
<dbReference type="AlphaFoldDB" id="A0A857JPN4"/>
<keyword evidence="4" id="KW-1185">Reference proteome</keyword>
<evidence type="ECO:0000256" key="2">
    <source>
        <dbReference type="ARBA" id="ARBA00022729"/>
    </source>
</evidence>
<dbReference type="GO" id="GO:0016020">
    <property type="term" value="C:membrane"/>
    <property type="evidence" value="ECO:0007669"/>
    <property type="project" value="InterPro"/>
</dbReference>
<sequence>MLISLGRFLLNSTVGLLGTIDVASELGLIRKEEEFGETLGKWGVGTGPYLMLPALGPNDIRSGLGDVVDTSYTPLDALNFYFAAFRTGIKVLESRAALMSQEQQLNQSADPYSFVKNAYFQNLEFKVKDGKVEKTQEEEALEDDIDAYLDSLE</sequence>
<protein>
    <submittedName>
        <fullName evidence="3">Putative phospholipid-binding lipoprotein MlaA</fullName>
    </submittedName>
</protein>
<keyword evidence="2" id="KW-0732">Signal</keyword>
<accession>A0A857JPN4</accession>
<dbReference type="GO" id="GO:0120010">
    <property type="term" value="P:intermembrane phospholipid transfer"/>
    <property type="evidence" value="ECO:0007669"/>
    <property type="project" value="TreeGrafter"/>
</dbReference>
<keyword evidence="3" id="KW-0449">Lipoprotein</keyword>
<dbReference type="PANTHER" id="PTHR30035:SF3">
    <property type="entry name" value="INTERMEMBRANE PHOSPHOLIPID TRANSPORT SYSTEM LIPOPROTEIN MLAA"/>
    <property type="match status" value="1"/>
</dbReference>
<name>A0A857JPN4_9ALTE</name>
<evidence type="ECO:0000313" key="4">
    <source>
        <dbReference type="Proteomes" id="UP000464524"/>
    </source>
</evidence>
<dbReference type="Proteomes" id="UP000464524">
    <property type="component" value="Chromosome"/>
</dbReference>
<gene>
    <name evidence="3" type="ORF">FX988_03687</name>
</gene>
<dbReference type="Pfam" id="PF04333">
    <property type="entry name" value="MlaA"/>
    <property type="match status" value="1"/>
</dbReference>
<evidence type="ECO:0000313" key="3">
    <source>
        <dbReference type="EMBL" id="QHJ13426.1"/>
    </source>
</evidence>
<dbReference type="PRINTS" id="PR01805">
    <property type="entry name" value="VACJLIPOPROT"/>
</dbReference>
<dbReference type="InterPro" id="IPR007428">
    <property type="entry name" value="MlaA"/>
</dbReference>
<reference evidence="3 4" key="1">
    <citation type="submission" date="2019-12" db="EMBL/GenBank/DDBJ databases">
        <title>Genome sequencing and assembly of endphytes of Porphyra tenera.</title>
        <authorList>
            <person name="Park J.M."/>
            <person name="Shin R."/>
            <person name="Jo S.H."/>
        </authorList>
    </citation>
    <scope>NUCLEOTIDE SEQUENCE [LARGE SCALE GENOMIC DNA]</scope>
    <source>
        <strain evidence="3 4">GPM4</strain>
    </source>
</reference>
<proteinExistence type="inferred from homology"/>
<organism evidence="3 4">
    <name type="scientific">Paraglaciecola mesophila</name>
    <dbReference type="NCBI Taxonomy" id="197222"/>
    <lineage>
        <taxon>Bacteria</taxon>
        <taxon>Pseudomonadati</taxon>
        <taxon>Pseudomonadota</taxon>
        <taxon>Gammaproteobacteria</taxon>
        <taxon>Alteromonadales</taxon>
        <taxon>Alteromonadaceae</taxon>
        <taxon>Paraglaciecola</taxon>
    </lineage>
</organism>
<evidence type="ECO:0000256" key="1">
    <source>
        <dbReference type="ARBA" id="ARBA00010634"/>
    </source>
</evidence>